<name>A0A816MIZ8_9BILA</name>
<dbReference type="Gene3D" id="3.10.10.20">
    <property type="match status" value="1"/>
</dbReference>
<dbReference type="PANTHER" id="PTHR21301">
    <property type="entry name" value="REVERSE TRANSCRIPTASE"/>
    <property type="match status" value="1"/>
</dbReference>
<dbReference type="PROSITE" id="PS50878">
    <property type="entry name" value="RT_POL"/>
    <property type="match status" value="1"/>
</dbReference>
<evidence type="ECO:0000313" key="3">
    <source>
        <dbReference type="Proteomes" id="UP000663824"/>
    </source>
</evidence>
<dbReference type="Pfam" id="PF11563">
    <property type="entry name" value="Protoglobin"/>
    <property type="match status" value="1"/>
</dbReference>
<dbReference type="InterPro" id="IPR044398">
    <property type="entry name" value="Globin-sensor_dom"/>
</dbReference>
<dbReference type="Pfam" id="PF00078">
    <property type="entry name" value="RVT_1"/>
    <property type="match status" value="1"/>
</dbReference>
<sequence>MAEHIDRARLNLDLSYRFKYVSKFIDFKQEDIKILNTLEPIINPILPTLVETVYKKLYSFDITKQYFLMRNDGFEVFTPNKESGLTLDCVQIDYRKDMLSVFLRRILTQTEWNDSFLQYLSRVGEIHTNKGGSSSINVDYIHVNALICTLENTFIDTIWAIESIDWGKKREILHALRLKFVPTPRSINTITTVVNCEKSLFSTPKLIKSAAISEISTFIQKWRKPTKFNMNKEETKLLKEIKSIQDIVIIQADKGGKIVIMNKNDYFNKIEEKLNDLNVYEQVKNDPTTIIKTEINKKVTKMLKQNKITGQNKYYLTSIDDLPKIRGQPKLHKIDTPMIIVTCSRDTITSPISQFIFRIIKELRTTLSGVVCNTSNFIKIITDVKLNQDEHLASLDIQDLYTNIPVNKAIDITLKRLDESKKKLDNLPFTKTDIKELLILALKNSYFQFNGKFYKQKTGLPMGNTLSPILADIYMDPM</sequence>
<dbReference type="Gene3D" id="1.10.10.2210">
    <property type="match status" value="1"/>
</dbReference>
<proteinExistence type="predicted"/>
<evidence type="ECO:0000313" key="2">
    <source>
        <dbReference type="EMBL" id="CAF2013733.1"/>
    </source>
</evidence>
<dbReference type="GO" id="GO:0019825">
    <property type="term" value="F:oxygen binding"/>
    <property type="evidence" value="ECO:0007669"/>
    <property type="project" value="InterPro"/>
</dbReference>
<dbReference type="AlphaFoldDB" id="A0A816MIZ8"/>
<dbReference type="InterPro" id="IPR012292">
    <property type="entry name" value="Globin/Proto"/>
</dbReference>
<feature type="domain" description="Reverse transcriptase" evidence="1">
    <location>
        <begin position="303"/>
        <end position="478"/>
    </location>
</feature>
<dbReference type="Gene3D" id="3.30.70.2630">
    <property type="match status" value="1"/>
</dbReference>
<comment type="caution">
    <text evidence="2">The sequence shown here is derived from an EMBL/GenBank/DDBJ whole genome shotgun (WGS) entry which is preliminary data.</text>
</comment>
<gene>
    <name evidence="2" type="ORF">MBJ925_LOCUS8855</name>
</gene>
<protein>
    <recommendedName>
        <fullName evidence="1">Reverse transcriptase domain-containing protein</fullName>
    </recommendedName>
</protein>
<dbReference type="Proteomes" id="UP000663824">
    <property type="component" value="Unassembled WGS sequence"/>
</dbReference>
<dbReference type="Gene3D" id="1.10.490.10">
    <property type="entry name" value="Globins"/>
    <property type="match status" value="1"/>
</dbReference>
<dbReference type="InterPro" id="IPR000477">
    <property type="entry name" value="RT_dom"/>
</dbReference>
<organism evidence="2 3">
    <name type="scientific">Rotaria magnacalcarata</name>
    <dbReference type="NCBI Taxonomy" id="392030"/>
    <lineage>
        <taxon>Eukaryota</taxon>
        <taxon>Metazoa</taxon>
        <taxon>Spiralia</taxon>
        <taxon>Gnathifera</taxon>
        <taxon>Rotifera</taxon>
        <taxon>Eurotatoria</taxon>
        <taxon>Bdelloidea</taxon>
        <taxon>Philodinida</taxon>
        <taxon>Philodinidae</taxon>
        <taxon>Rotaria</taxon>
    </lineage>
</organism>
<dbReference type="GO" id="GO:0020037">
    <property type="term" value="F:heme binding"/>
    <property type="evidence" value="ECO:0007669"/>
    <property type="project" value="InterPro"/>
</dbReference>
<reference evidence="2" key="1">
    <citation type="submission" date="2021-02" db="EMBL/GenBank/DDBJ databases">
        <authorList>
            <person name="Nowell W R."/>
        </authorList>
    </citation>
    <scope>NUCLEOTIDE SEQUENCE</scope>
</reference>
<accession>A0A816MIZ8</accession>
<dbReference type="EMBL" id="CAJNRE010003244">
    <property type="protein sequence ID" value="CAF2013733.1"/>
    <property type="molecule type" value="Genomic_DNA"/>
</dbReference>
<dbReference type="PANTHER" id="PTHR21301:SF10">
    <property type="entry name" value="REVERSE TRANSCRIPTASE DOMAIN-CONTAINING PROTEIN"/>
    <property type="match status" value="1"/>
</dbReference>
<evidence type="ECO:0000259" key="1">
    <source>
        <dbReference type="PROSITE" id="PS50878"/>
    </source>
</evidence>